<sequence>MSKIPGPSADVVPEIGAPLAGNYNSDGEHESHIRTVSSAGLEPNAIDGTENHADIERHYTQRDADSLVGGQSVNIASNNDEKETGLAPGHEFFGQKVFLFSLPFGGLSLIRSGFKLPFTHRDEDPEIEDLRLRLERQQSLDTVDEAKIFSSQKGTDDVRFRAMKQLIKENISDFLPEFILKKEKPYETVYSDIAGPVVVLGGYRGLILRDTATGKRAWIPLKAGLNLRKIRLLLGPLDEDELKATDLIYPDGVLKNIGPFDICKRFLKKLDNGKTTVHEFGYDWRLSLSLLSEKLEAFLEKVYAEKGQKPIVIAHSMGGLVAHATMQKRPELFRGLVYVGVPSECLNILGPMRYGDSVMFSDKILTFETNFMMRSLFAFLPLSGRVFANEETGEWYDLDYFDPETWVEYNLNPLVASTRRNLEKMPDTALNSLDTLVAEHHPTEEHALPLPITAISSRIKLLQTGINRKAKVSILTNLQMQKRHRLGRLSPVSPVDDSFEDKLLFSFADAYRYLADTLAKTKKFLLGLDYNADLAEKYPPLAVVYGDKVPSVRGLYVHSRQDIKDGNYYHFFYGRGDGVVNMRWLMPENKGFSMHDPDTREGHIVGKFASSAGHVNLMSDFEAMAGALGAIMEAEKSWWK</sequence>
<evidence type="ECO:0000313" key="2">
    <source>
        <dbReference type="Proteomes" id="UP000292447"/>
    </source>
</evidence>
<dbReference type="Gene3D" id="3.40.50.1820">
    <property type="entry name" value="alpha/beta hydrolase"/>
    <property type="match status" value="1"/>
</dbReference>
<dbReference type="InterPro" id="IPR003386">
    <property type="entry name" value="LACT/PDAT_acylTrfase"/>
</dbReference>
<dbReference type="GO" id="GO:0006629">
    <property type="term" value="P:lipid metabolic process"/>
    <property type="evidence" value="ECO:0007669"/>
    <property type="project" value="InterPro"/>
</dbReference>
<dbReference type="GO" id="GO:0016787">
    <property type="term" value="F:hydrolase activity"/>
    <property type="evidence" value="ECO:0007669"/>
    <property type="project" value="UniProtKB-KW"/>
</dbReference>
<accession>A0A4P6XXR7</accession>
<dbReference type="PANTHER" id="PTHR11440">
    <property type="entry name" value="LECITHIN-CHOLESTEROL ACYLTRANSFERASE-RELATED"/>
    <property type="match status" value="1"/>
</dbReference>
<dbReference type="Proteomes" id="UP000292447">
    <property type="component" value="Chromosome VI"/>
</dbReference>
<dbReference type="InterPro" id="IPR029058">
    <property type="entry name" value="AB_hydrolase_fold"/>
</dbReference>
<keyword evidence="2" id="KW-1185">Reference proteome</keyword>
<dbReference type="AlphaFoldDB" id="A0A4P6XXR7"/>
<dbReference type="EMBL" id="CP034461">
    <property type="protein sequence ID" value="QBM90894.1"/>
    <property type="molecule type" value="Genomic_DNA"/>
</dbReference>
<reference evidence="2" key="1">
    <citation type="submission" date="2019-03" db="EMBL/GenBank/DDBJ databases">
        <title>Snf2 controls pulcherriminic acid biosynthesis and connects pigmentation and antifungal activity of the yeast Metschnikowia pulcherrima.</title>
        <authorList>
            <person name="Gore-Lloyd D."/>
            <person name="Sumann I."/>
            <person name="Brachmann A.O."/>
            <person name="Schneeberger K."/>
            <person name="Ortiz-Merino R.A."/>
            <person name="Moreno-Beltran M."/>
            <person name="Schlaefli M."/>
            <person name="Kirner P."/>
            <person name="Santos Kron A."/>
            <person name="Wolfe K.H."/>
            <person name="Piel J."/>
            <person name="Ahrens C.H."/>
            <person name="Henk D."/>
            <person name="Freimoser F.M."/>
        </authorList>
    </citation>
    <scope>NUCLEOTIDE SEQUENCE [LARGE SCALE GENOMIC DNA]</scope>
    <source>
        <strain evidence="2">APC 1.2</strain>
    </source>
</reference>
<organism evidence="1 2">
    <name type="scientific">Metschnikowia aff. pulcherrima</name>
    <dbReference type="NCBI Taxonomy" id="2163413"/>
    <lineage>
        <taxon>Eukaryota</taxon>
        <taxon>Fungi</taxon>
        <taxon>Dikarya</taxon>
        <taxon>Ascomycota</taxon>
        <taxon>Saccharomycotina</taxon>
        <taxon>Pichiomycetes</taxon>
        <taxon>Metschnikowiaceae</taxon>
        <taxon>Metschnikowia</taxon>
    </lineage>
</organism>
<protein>
    <submittedName>
        <fullName evidence="1">Triacylglycerol esterase/lipase EstA, alpha/beta hydrolase fold</fullName>
    </submittedName>
</protein>
<keyword evidence="1" id="KW-0378">Hydrolase</keyword>
<proteinExistence type="predicted"/>
<dbReference type="Pfam" id="PF02450">
    <property type="entry name" value="LCAT"/>
    <property type="match status" value="1"/>
</dbReference>
<dbReference type="GO" id="GO:0008374">
    <property type="term" value="F:O-acyltransferase activity"/>
    <property type="evidence" value="ECO:0007669"/>
    <property type="project" value="InterPro"/>
</dbReference>
<gene>
    <name evidence="1" type="primary">MPUL0F04820</name>
    <name evidence="1" type="ORF">METSCH_F04820</name>
</gene>
<name>A0A4P6XXR7_9ASCO</name>
<dbReference type="SUPFAM" id="SSF53474">
    <property type="entry name" value="alpha/beta-Hydrolases"/>
    <property type="match status" value="1"/>
</dbReference>
<evidence type="ECO:0000313" key="1">
    <source>
        <dbReference type="EMBL" id="QBM90894.1"/>
    </source>
</evidence>